<sequence>MSIIGKNMNAMFNKTSNLYNSEWLALVFANRNKSYGAYVLRKQSSLMLVKAFLIAASFFISLFIIPVIYNRYKDKEVKTVVEKDDKRIIDVTIVPKKIEDKEEPGSKSKKEVPKAAPVKAQKTVNLSSNINVVKDEKVTDVPPLTSELDKAVIGSITQDGEENKGNVAVSAPKAGNGGEAGAEGLGESNTIYDGIGVDVYPEFPGGMNAWAKYIQRNLRYPGIAQEEGVQGKVYLSFVIEKDGSITDVKIIKGIGYGCDEEAVRVIKKSPKWQAGKQNNTAVRVRYNMPISYTLSN</sequence>
<evidence type="ECO:0000256" key="1">
    <source>
        <dbReference type="ARBA" id="ARBA00004383"/>
    </source>
</evidence>
<keyword evidence="4" id="KW-1003">Cell membrane</keyword>
<dbReference type="Proteomes" id="UP001165460">
    <property type="component" value="Unassembled WGS sequence"/>
</dbReference>
<dbReference type="Gene3D" id="3.30.1150.10">
    <property type="match status" value="1"/>
</dbReference>
<evidence type="ECO:0000259" key="11">
    <source>
        <dbReference type="PROSITE" id="PS52015"/>
    </source>
</evidence>
<dbReference type="PANTHER" id="PTHR33446">
    <property type="entry name" value="PROTEIN TONB-RELATED"/>
    <property type="match status" value="1"/>
</dbReference>
<evidence type="ECO:0000256" key="7">
    <source>
        <dbReference type="ARBA" id="ARBA00022927"/>
    </source>
</evidence>
<evidence type="ECO:0000256" key="3">
    <source>
        <dbReference type="ARBA" id="ARBA00022448"/>
    </source>
</evidence>
<dbReference type="InterPro" id="IPR037682">
    <property type="entry name" value="TonB_C"/>
</dbReference>
<keyword evidence="7" id="KW-0653">Protein transport</keyword>
<dbReference type="InterPro" id="IPR051045">
    <property type="entry name" value="TonB-dependent_transducer"/>
</dbReference>
<organism evidence="12 13">
    <name type="scientific">Pedobacter montanisoli</name>
    <dbReference type="NCBI Taxonomy" id="2923277"/>
    <lineage>
        <taxon>Bacteria</taxon>
        <taxon>Pseudomonadati</taxon>
        <taxon>Bacteroidota</taxon>
        <taxon>Sphingobacteriia</taxon>
        <taxon>Sphingobacteriales</taxon>
        <taxon>Sphingobacteriaceae</taxon>
        <taxon>Pedobacter</taxon>
    </lineage>
</organism>
<protein>
    <submittedName>
        <fullName evidence="12">TonB family protein</fullName>
    </submittedName>
</protein>
<evidence type="ECO:0000256" key="10">
    <source>
        <dbReference type="SAM" id="Phobius"/>
    </source>
</evidence>
<dbReference type="PRINTS" id="PR01374">
    <property type="entry name" value="TONBPROTEIN"/>
</dbReference>
<comment type="subcellular location">
    <subcellularLocation>
        <location evidence="1">Cell inner membrane</location>
        <topology evidence="1">Single-pass membrane protein</topology>
        <orientation evidence="1">Periplasmic side</orientation>
    </subcellularLocation>
</comment>
<comment type="caution">
    <text evidence="12">The sequence shown here is derived from an EMBL/GenBank/DDBJ whole genome shotgun (WGS) entry which is preliminary data.</text>
</comment>
<dbReference type="Pfam" id="PF03544">
    <property type="entry name" value="TonB_C"/>
    <property type="match status" value="1"/>
</dbReference>
<keyword evidence="6 10" id="KW-0812">Transmembrane</keyword>
<evidence type="ECO:0000313" key="12">
    <source>
        <dbReference type="EMBL" id="MCJ0743798.1"/>
    </source>
</evidence>
<reference evidence="12" key="1">
    <citation type="submission" date="2022-03" db="EMBL/GenBank/DDBJ databases">
        <authorList>
            <person name="Woo C.Y."/>
        </authorList>
    </citation>
    <scope>NUCLEOTIDE SEQUENCE</scope>
    <source>
        <strain evidence="12">CYS-01</strain>
    </source>
</reference>
<dbReference type="EMBL" id="JALGBH010000002">
    <property type="protein sequence ID" value="MCJ0743798.1"/>
    <property type="molecule type" value="Genomic_DNA"/>
</dbReference>
<evidence type="ECO:0000256" key="9">
    <source>
        <dbReference type="ARBA" id="ARBA00023136"/>
    </source>
</evidence>
<feature type="domain" description="TonB C-terminal" evidence="11">
    <location>
        <begin position="205"/>
        <end position="296"/>
    </location>
</feature>
<gene>
    <name evidence="12" type="ORF">MMF97_13850</name>
</gene>
<feature type="transmembrane region" description="Helical" evidence="10">
    <location>
        <begin position="48"/>
        <end position="69"/>
    </location>
</feature>
<keyword evidence="5" id="KW-0997">Cell inner membrane</keyword>
<keyword evidence="8 10" id="KW-1133">Transmembrane helix</keyword>
<accession>A0ABS9ZZQ9</accession>
<comment type="similarity">
    <text evidence="2">Belongs to the TonB family.</text>
</comment>
<evidence type="ECO:0000256" key="6">
    <source>
        <dbReference type="ARBA" id="ARBA00022692"/>
    </source>
</evidence>
<keyword evidence="3" id="KW-0813">Transport</keyword>
<keyword evidence="9 10" id="KW-0472">Membrane</keyword>
<dbReference type="PROSITE" id="PS52015">
    <property type="entry name" value="TONB_CTD"/>
    <property type="match status" value="1"/>
</dbReference>
<proteinExistence type="inferred from homology"/>
<dbReference type="PANTHER" id="PTHR33446:SF2">
    <property type="entry name" value="PROTEIN TONB"/>
    <property type="match status" value="1"/>
</dbReference>
<dbReference type="InterPro" id="IPR003538">
    <property type="entry name" value="TonB"/>
</dbReference>
<evidence type="ECO:0000256" key="4">
    <source>
        <dbReference type="ARBA" id="ARBA00022475"/>
    </source>
</evidence>
<evidence type="ECO:0000256" key="5">
    <source>
        <dbReference type="ARBA" id="ARBA00022519"/>
    </source>
</evidence>
<evidence type="ECO:0000313" key="13">
    <source>
        <dbReference type="Proteomes" id="UP001165460"/>
    </source>
</evidence>
<name>A0ABS9ZZQ9_9SPHI</name>
<dbReference type="InterPro" id="IPR006260">
    <property type="entry name" value="TonB/TolA_C"/>
</dbReference>
<keyword evidence="13" id="KW-1185">Reference proteome</keyword>
<evidence type="ECO:0000256" key="8">
    <source>
        <dbReference type="ARBA" id="ARBA00022989"/>
    </source>
</evidence>
<dbReference type="RefSeq" id="WP_243363110.1">
    <property type="nucleotide sequence ID" value="NZ_JALGBH010000002.1"/>
</dbReference>
<evidence type="ECO:0000256" key="2">
    <source>
        <dbReference type="ARBA" id="ARBA00006555"/>
    </source>
</evidence>
<dbReference type="NCBIfam" id="TIGR01352">
    <property type="entry name" value="tonB_Cterm"/>
    <property type="match status" value="1"/>
</dbReference>
<dbReference type="SUPFAM" id="SSF74653">
    <property type="entry name" value="TolA/TonB C-terminal domain"/>
    <property type="match status" value="1"/>
</dbReference>